<protein>
    <recommendedName>
        <fullName evidence="2">BACK domain-containing protein</fullName>
    </recommendedName>
</protein>
<dbReference type="GeneID" id="94826952"/>
<accession>A0A1J4K934</accession>
<keyword evidence="4" id="KW-1185">Reference proteome</keyword>
<dbReference type="Pfam" id="PF07707">
    <property type="entry name" value="BACK"/>
    <property type="match status" value="1"/>
</dbReference>
<dbReference type="RefSeq" id="XP_068361055.1">
    <property type="nucleotide sequence ID" value="XM_068492248.1"/>
</dbReference>
<name>A0A1J4K934_9EUKA</name>
<dbReference type="InterPro" id="IPR011705">
    <property type="entry name" value="BACK"/>
</dbReference>
<feature type="compositionally biased region" description="Low complexity" evidence="1">
    <location>
        <begin position="264"/>
        <end position="275"/>
    </location>
</feature>
<gene>
    <name evidence="3" type="ORF">TRFO_05031</name>
</gene>
<feature type="region of interest" description="Disordered" evidence="1">
    <location>
        <begin position="254"/>
        <end position="294"/>
    </location>
</feature>
<feature type="domain" description="BACK" evidence="2">
    <location>
        <begin position="377"/>
        <end position="455"/>
    </location>
</feature>
<dbReference type="OrthoDB" id="10510436at2759"/>
<evidence type="ECO:0000256" key="1">
    <source>
        <dbReference type="SAM" id="MobiDB-lite"/>
    </source>
</evidence>
<dbReference type="SUPFAM" id="SSF49785">
    <property type="entry name" value="Galactose-binding domain-like"/>
    <property type="match status" value="1"/>
</dbReference>
<dbReference type="EMBL" id="MLAK01000682">
    <property type="protein sequence ID" value="OHT07919.1"/>
    <property type="molecule type" value="Genomic_DNA"/>
</dbReference>
<dbReference type="InterPro" id="IPR008979">
    <property type="entry name" value="Galactose-bd-like_sf"/>
</dbReference>
<proteinExistence type="predicted"/>
<organism evidence="3 4">
    <name type="scientific">Tritrichomonas foetus</name>
    <dbReference type="NCBI Taxonomy" id="1144522"/>
    <lineage>
        <taxon>Eukaryota</taxon>
        <taxon>Metamonada</taxon>
        <taxon>Parabasalia</taxon>
        <taxon>Tritrichomonadida</taxon>
        <taxon>Tritrichomonadidae</taxon>
        <taxon>Tritrichomonas</taxon>
    </lineage>
</organism>
<dbReference type="Gene3D" id="2.60.120.260">
    <property type="entry name" value="Galactose-binding domain-like"/>
    <property type="match status" value="1"/>
</dbReference>
<evidence type="ECO:0000313" key="4">
    <source>
        <dbReference type="Proteomes" id="UP000179807"/>
    </source>
</evidence>
<dbReference type="AlphaFoldDB" id="A0A1J4K934"/>
<sequence>MDEFPPKYSLSYTASNPYITKEEIILALEQFGPIKEIRRLKSQVGNIYYRFILFLIRFENEEGYNKALNSAQSQLTFDQLEGFAIPENYCFIVGPPKLDDLDFYSKMFSSFGVKYVTTSDNFLGSHQNEFILLAECENKASFLNFRKIIDKSYISGSLIRLIPIDSSAIGDVSYNVSMPNLKNSINSKFGITNNQDNYDFTLLYYDREYKVWSGSAIALSNTIAKAYTRYFNTKKKIEKKKTKSTTIKIKIKYSSDSDSDSDSDSSSSSSSSSSHSDSENQHMSQEEEEEEEEKMNILTEFIVPQIPGPFEIIVDYINGNQIQLNDTNAPFILLMAEKLGMKDLYIKAHRMVYECSDINSIAVMLEHLYNLDGNFNHLLALVANKFKSVCNTLTVRRYPKELLEMIISSKYFSIRNEDQLLEYINSYRSIDNKKYKYLLKQVRFDRLSNKTLLEMIYDESFDLNTIRAGLLHMSQQIEFGKTVTPTEPTSDPPKNVTTIHGSAITFGDVFRAENYEYQNGKLFCGIFENLRYFTDGANPHTAGIVELSASSTSHENVSILLDYNSLNWFGTQDTPESFIRVDFKYRRVSLTGYSLRTHSHDGNGHITGWLLSGSNDKETWTPIDSMPITDQFDALGIARYFPLQSPTPFYRYFELKQIRQNSMGYNNLRLSNIEFFGSVQHE</sequence>
<comment type="caution">
    <text evidence="3">The sequence shown here is derived from an EMBL/GenBank/DDBJ whole genome shotgun (WGS) entry which is preliminary data.</text>
</comment>
<evidence type="ECO:0000313" key="3">
    <source>
        <dbReference type="EMBL" id="OHT07919.1"/>
    </source>
</evidence>
<reference evidence="3" key="1">
    <citation type="submission" date="2016-10" db="EMBL/GenBank/DDBJ databases">
        <authorList>
            <person name="Benchimol M."/>
            <person name="Almeida L.G."/>
            <person name="Vasconcelos A.T."/>
            <person name="Perreira-Neves A."/>
            <person name="Rosa I.A."/>
            <person name="Tasca T."/>
            <person name="Bogo M.R."/>
            <person name="de Souza W."/>
        </authorList>
    </citation>
    <scope>NUCLEOTIDE SEQUENCE [LARGE SCALE GENOMIC DNA]</scope>
    <source>
        <strain evidence="3">K</strain>
    </source>
</reference>
<evidence type="ECO:0000259" key="2">
    <source>
        <dbReference type="Pfam" id="PF07707"/>
    </source>
</evidence>
<dbReference type="VEuPathDB" id="TrichDB:TRFO_05031"/>
<dbReference type="CDD" id="cd00590">
    <property type="entry name" value="RRM_SF"/>
    <property type="match status" value="1"/>
</dbReference>
<dbReference type="Proteomes" id="UP000179807">
    <property type="component" value="Unassembled WGS sequence"/>
</dbReference>